<dbReference type="EC" id="2.1.1.172" evidence="6"/>
<dbReference type="InterPro" id="IPR046977">
    <property type="entry name" value="RsmC/RlmG"/>
</dbReference>
<keyword evidence="3 6" id="KW-0489">Methyltransferase</keyword>
<evidence type="ECO:0000313" key="10">
    <source>
        <dbReference type="Proteomes" id="UP001595478"/>
    </source>
</evidence>
<evidence type="ECO:0000256" key="3">
    <source>
        <dbReference type="ARBA" id="ARBA00022603"/>
    </source>
</evidence>
<sequence>MLSSPSQLIKRNLDVFSSGKWALLNPEDTAVFSLLPDETLGLHHFYHVFRACREVKPDQHLFSAYFTEETLSTLNGVVIYMPKAKQVLDMLLDNLANYLPIDAKVLVVGENKSGVKSADKIMQKYLADVQKLDGAKHCTLLIGNLKQKDALTGFSIDKYLLKKSYSINGQALMLCSLPGVFGHKELDPGTKLLLDQFPDAKEIRQMRGKLYDFACGTGIIGAYFKCINPKLTLCLSDVSALSIYCTQQTLAENKIEGDLIASDGMQEVQGKFDYIVSNPPFHSGLKNDYEITQQFIQDAYRHCLKQGKLSLVANRFLPYADCIQQTFNQFTVLAKSTKFTVYQTTKR</sequence>
<accession>A0ABV7FPN8</accession>
<name>A0ABV7FPN8_9ALTE</name>
<dbReference type="InterPro" id="IPR023543">
    <property type="entry name" value="rRNA_ssu_MeTfrase_C"/>
</dbReference>
<dbReference type="GO" id="GO:0032259">
    <property type="term" value="P:methylation"/>
    <property type="evidence" value="ECO:0007669"/>
    <property type="project" value="UniProtKB-KW"/>
</dbReference>
<comment type="function">
    <text evidence="6">Specifically methylates the guanine in position 1207 of 16S rRNA in the 30S particle.</text>
</comment>
<dbReference type="EMBL" id="JBHRSW010000009">
    <property type="protein sequence ID" value="MFC3121329.1"/>
    <property type="molecule type" value="Genomic_DNA"/>
</dbReference>
<dbReference type="CDD" id="cd02440">
    <property type="entry name" value="AdoMet_MTases"/>
    <property type="match status" value="1"/>
</dbReference>
<reference evidence="10" key="1">
    <citation type="journal article" date="2019" name="Int. J. Syst. Evol. Microbiol.">
        <title>The Global Catalogue of Microorganisms (GCM) 10K type strain sequencing project: providing services to taxonomists for standard genome sequencing and annotation.</title>
        <authorList>
            <consortium name="The Broad Institute Genomics Platform"/>
            <consortium name="The Broad Institute Genome Sequencing Center for Infectious Disease"/>
            <person name="Wu L."/>
            <person name="Ma J."/>
        </authorList>
    </citation>
    <scope>NUCLEOTIDE SEQUENCE [LARGE SCALE GENOMIC DNA]</scope>
    <source>
        <strain evidence="10">KCTC 52473</strain>
    </source>
</reference>
<evidence type="ECO:0000259" key="7">
    <source>
        <dbReference type="Pfam" id="PF05175"/>
    </source>
</evidence>
<evidence type="ECO:0000256" key="4">
    <source>
        <dbReference type="ARBA" id="ARBA00022679"/>
    </source>
</evidence>
<dbReference type="Pfam" id="PF05175">
    <property type="entry name" value="MTS"/>
    <property type="match status" value="1"/>
</dbReference>
<dbReference type="GO" id="GO:0008168">
    <property type="term" value="F:methyltransferase activity"/>
    <property type="evidence" value="ECO:0007669"/>
    <property type="project" value="UniProtKB-KW"/>
</dbReference>
<dbReference type="HAMAP" id="MF_01862">
    <property type="entry name" value="16SrRNA_methyltr_C"/>
    <property type="match status" value="1"/>
</dbReference>
<dbReference type="PANTHER" id="PTHR47816:SF4">
    <property type="entry name" value="RIBOSOMAL RNA SMALL SUBUNIT METHYLTRANSFERASE C"/>
    <property type="match status" value="1"/>
</dbReference>
<comment type="similarity">
    <text evidence="6">Belongs to the methyltransferase superfamily. RsmC family.</text>
</comment>
<feature type="domain" description="Methyltransferase small" evidence="7">
    <location>
        <begin position="173"/>
        <end position="343"/>
    </location>
</feature>
<dbReference type="Pfam" id="PF08468">
    <property type="entry name" value="MTS_N"/>
    <property type="match status" value="1"/>
</dbReference>
<protein>
    <recommendedName>
        <fullName evidence="6">Ribosomal RNA small subunit methyltransferase C</fullName>
        <ecNumber evidence="6">2.1.1.172</ecNumber>
    </recommendedName>
    <alternativeName>
        <fullName evidence="6">16S rRNA m2G1207 methyltransferase</fullName>
    </alternativeName>
    <alternativeName>
        <fullName evidence="6">rRNA (guanine-N(2)-)-methyltransferase RsmC</fullName>
    </alternativeName>
</protein>
<dbReference type="PANTHER" id="PTHR47816">
    <property type="entry name" value="RIBOSOMAL RNA SMALL SUBUNIT METHYLTRANSFERASE C"/>
    <property type="match status" value="1"/>
</dbReference>
<keyword evidence="1 6" id="KW-0963">Cytoplasm</keyword>
<dbReference type="Proteomes" id="UP001595478">
    <property type="component" value="Unassembled WGS sequence"/>
</dbReference>
<evidence type="ECO:0000256" key="2">
    <source>
        <dbReference type="ARBA" id="ARBA00022552"/>
    </source>
</evidence>
<dbReference type="InterPro" id="IPR029063">
    <property type="entry name" value="SAM-dependent_MTases_sf"/>
</dbReference>
<evidence type="ECO:0000256" key="5">
    <source>
        <dbReference type="ARBA" id="ARBA00022691"/>
    </source>
</evidence>
<evidence type="ECO:0000313" key="9">
    <source>
        <dbReference type="EMBL" id="MFC3121329.1"/>
    </source>
</evidence>
<dbReference type="InterPro" id="IPR002052">
    <property type="entry name" value="DNA_methylase_N6_adenine_CS"/>
</dbReference>
<evidence type="ECO:0000256" key="6">
    <source>
        <dbReference type="HAMAP-Rule" id="MF_01862"/>
    </source>
</evidence>
<keyword evidence="2 6" id="KW-0698">rRNA processing</keyword>
<evidence type="ECO:0000259" key="8">
    <source>
        <dbReference type="Pfam" id="PF08468"/>
    </source>
</evidence>
<dbReference type="Gene3D" id="3.40.50.150">
    <property type="entry name" value="Vaccinia Virus protein VP39"/>
    <property type="match status" value="2"/>
</dbReference>
<gene>
    <name evidence="6" type="primary">rsmC</name>
    <name evidence="9" type="ORF">ACFOHL_06830</name>
</gene>
<dbReference type="InterPro" id="IPR013675">
    <property type="entry name" value="Mtase_sm_N"/>
</dbReference>
<comment type="catalytic activity">
    <reaction evidence="6">
        <text>guanosine(1207) in 16S rRNA + S-adenosyl-L-methionine = N(2)-methylguanosine(1207) in 16S rRNA + S-adenosyl-L-homocysteine + H(+)</text>
        <dbReference type="Rhea" id="RHEA:42736"/>
        <dbReference type="Rhea" id="RHEA-COMP:10213"/>
        <dbReference type="Rhea" id="RHEA-COMP:10214"/>
        <dbReference type="ChEBI" id="CHEBI:15378"/>
        <dbReference type="ChEBI" id="CHEBI:57856"/>
        <dbReference type="ChEBI" id="CHEBI:59789"/>
        <dbReference type="ChEBI" id="CHEBI:74269"/>
        <dbReference type="ChEBI" id="CHEBI:74481"/>
        <dbReference type="EC" id="2.1.1.172"/>
    </reaction>
</comment>
<keyword evidence="5 6" id="KW-0949">S-adenosyl-L-methionine</keyword>
<keyword evidence="10" id="KW-1185">Reference proteome</keyword>
<organism evidence="9 10">
    <name type="scientific">Agaribacter flavus</name>
    <dbReference type="NCBI Taxonomy" id="1902781"/>
    <lineage>
        <taxon>Bacteria</taxon>
        <taxon>Pseudomonadati</taxon>
        <taxon>Pseudomonadota</taxon>
        <taxon>Gammaproteobacteria</taxon>
        <taxon>Alteromonadales</taxon>
        <taxon>Alteromonadaceae</taxon>
        <taxon>Agaribacter</taxon>
    </lineage>
</organism>
<dbReference type="RefSeq" id="WP_376919467.1">
    <property type="nucleotide sequence ID" value="NZ_JBHRSW010000009.1"/>
</dbReference>
<evidence type="ECO:0000256" key="1">
    <source>
        <dbReference type="ARBA" id="ARBA00022490"/>
    </source>
</evidence>
<feature type="domain" description="Methyltransferase small N-terminal" evidence="8">
    <location>
        <begin position="6"/>
        <end position="150"/>
    </location>
</feature>
<comment type="caution">
    <text evidence="9">The sequence shown here is derived from an EMBL/GenBank/DDBJ whole genome shotgun (WGS) entry which is preliminary data.</text>
</comment>
<dbReference type="InterPro" id="IPR007848">
    <property type="entry name" value="Small_mtfrase_dom"/>
</dbReference>
<comment type="subunit">
    <text evidence="6">Monomer.</text>
</comment>
<dbReference type="PROSITE" id="PS00092">
    <property type="entry name" value="N6_MTASE"/>
    <property type="match status" value="1"/>
</dbReference>
<keyword evidence="4 6" id="KW-0808">Transferase</keyword>
<comment type="subcellular location">
    <subcellularLocation>
        <location evidence="6">Cytoplasm</location>
    </subcellularLocation>
</comment>
<proteinExistence type="inferred from homology"/>
<dbReference type="SUPFAM" id="SSF53335">
    <property type="entry name" value="S-adenosyl-L-methionine-dependent methyltransferases"/>
    <property type="match status" value="1"/>
</dbReference>